<reference evidence="1 2" key="1">
    <citation type="submission" date="2016-07" db="EMBL/GenBank/DDBJ databases">
        <title>Complete genome sequence of Bradyrhizobium icense LMTR 13T, a potential inoculant strain isolated from lima bean (Phaseolus lunatus) in Peru.</title>
        <authorList>
            <person name="Ormeno-Orrillo E."/>
            <person name="Duran D."/>
            <person name="Rogel M.A."/>
            <person name="Rey L."/>
            <person name="Imperial J."/>
            <person name="Ruiz-Argueso T."/>
            <person name="Martinez-Romero E."/>
        </authorList>
    </citation>
    <scope>NUCLEOTIDE SEQUENCE [LARGE SCALE GENOMIC DNA]</scope>
    <source>
        <strain evidence="1 2">LMTR 13</strain>
    </source>
</reference>
<evidence type="ECO:0000313" key="1">
    <source>
        <dbReference type="EMBL" id="ANW01618.1"/>
    </source>
</evidence>
<proteinExistence type="predicted"/>
<dbReference type="AlphaFoldDB" id="A0A1B1UFR9"/>
<dbReference type="Proteomes" id="UP000092839">
    <property type="component" value="Chromosome"/>
</dbReference>
<protein>
    <submittedName>
        <fullName evidence="1">Uncharacterized protein</fullName>
    </submittedName>
</protein>
<dbReference type="EMBL" id="CP016428">
    <property type="protein sequence ID" value="ANW01618.1"/>
    <property type="molecule type" value="Genomic_DNA"/>
</dbReference>
<sequence>MPADIEFDFHIDIDRLVRAMDTPDDVGTVLRVHLELERVLDHVIGKILPKPEKAQWRWGD</sequence>
<organism evidence="1 2">
    <name type="scientific">Bradyrhizobium icense</name>
    <dbReference type="NCBI Taxonomy" id="1274631"/>
    <lineage>
        <taxon>Bacteria</taxon>
        <taxon>Pseudomonadati</taxon>
        <taxon>Pseudomonadota</taxon>
        <taxon>Alphaproteobacteria</taxon>
        <taxon>Hyphomicrobiales</taxon>
        <taxon>Nitrobacteraceae</taxon>
        <taxon>Bradyrhizobium</taxon>
    </lineage>
</organism>
<keyword evidence="2" id="KW-1185">Reference proteome</keyword>
<name>A0A1B1UFR9_9BRAD</name>
<dbReference type="KEGG" id="bic:LMTR13_16990"/>
<dbReference type="STRING" id="1274631.LMTR13_16990"/>
<evidence type="ECO:0000313" key="2">
    <source>
        <dbReference type="Proteomes" id="UP000092839"/>
    </source>
</evidence>
<dbReference type="RefSeq" id="WP_065728851.1">
    <property type="nucleotide sequence ID" value="NZ_CP016428.1"/>
</dbReference>
<accession>A0A1B1UFR9</accession>
<gene>
    <name evidence="1" type="ORF">LMTR13_16990</name>
</gene>